<dbReference type="AlphaFoldDB" id="A0A9Q0N1Z7"/>
<dbReference type="Proteomes" id="UP001151699">
    <property type="component" value="Chromosome B"/>
</dbReference>
<keyword evidence="1" id="KW-0732">Signal</keyword>
<name>A0A9Q0N1Z7_9DIPT</name>
<sequence>MKLIVVLSLICLALVMQKVAGELVRADNIAFRWPTATATCPPGKKMLSGGGNCRDLGGQGWLFLVQSSPISENSYRVRCDTPKEQNVMAEAFIICE</sequence>
<protein>
    <submittedName>
        <fullName evidence="2">Shufflon protein B</fullName>
    </submittedName>
</protein>
<feature type="chain" id="PRO_5040128615" evidence="1">
    <location>
        <begin position="22"/>
        <end position="96"/>
    </location>
</feature>
<comment type="caution">
    <text evidence="2">The sequence shown here is derived from an EMBL/GenBank/DDBJ whole genome shotgun (WGS) entry which is preliminary data.</text>
</comment>
<feature type="signal peptide" evidence="1">
    <location>
        <begin position="1"/>
        <end position="21"/>
    </location>
</feature>
<dbReference type="EMBL" id="WJQU01000002">
    <property type="protein sequence ID" value="KAJ6641537.1"/>
    <property type="molecule type" value="Genomic_DNA"/>
</dbReference>
<accession>A0A9Q0N1Z7</accession>
<reference evidence="2" key="1">
    <citation type="submission" date="2022-07" db="EMBL/GenBank/DDBJ databases">
        <authorList>
            <person name="Trinca V."/>
            <person name="Uliana J.V.C."/>
            <person name="Torres T.T."/>
            <person name="Ward R.J."/>
            <person name="Monesi N."/>
        </authorList>
    </citation>
    <scope>NUCLEOTIDE SEQUENCE</scope>
    <source>
        <strain evidence="2">HSMRA1968</strain>
        <tissue evidence="2">Whole embryos</tissue>
    </source>
</reference>
<feature type="non-terminal residue" evidence="2">
    <location>
        <position position="96"/>
    </location>
</feature>
<dbReference type="OrthoDB" id="10318630at2759"/>
<gene>
    <name evidence="2" type="primary">SHU4</name>
    <name evidence="2" type="ORF">Bhyg_06476</name>
</gene>
<proteinExistence type="predicted"/>
<organism evidence="2 3">
    <name type="scientific">Pseudolycoriella hygida</name>
    <dbReference type="NCBI Taxonomy" id="35572"/>
    <lineage>
        <taxon>Eukaryota</taxon>
        <taxon>Metazoa</taxon>
        <taxon>Ecdysozoa</taxon>
        <taxon>Arthropoda</taxon>
        <taxon>Hexapoda</taxon>
        <taxon>Insecta</taxon>
        <taxon>Pterygota</taxon>
        <taxon>Neoptera</taxon>
        <taxon>Endopterygota</taxon>
        <taxon>Diptera</taxon>
        <taxon>Nematocera</taxon>
        <taxon>Sciaroidea</taxon>
        <taxon>Sciaridae</taxon>
        <taxon>Pseudolycoriella</taxon>
    </lineage>
</organism>
<evidence type="ECO:0000313" key="2">
    <source>
        <dbReference type="EMBL" id="KAJ6641537.1"/>
    </source>
</evidence>
<evidence type="ECO:0000313" key="3">
    <source>
        <dbReference type="Proteomes" id="UP001151699"/>
    </source>
</evidence>
<keyword evidence="3" id="KW-1185">Reference proteome</keyword>
<evidence type="ECO:0000256" key="1">
    <source>
        <dbReference type="SAM" id="SignalP"/>
    </source>
</evidence>